<evidence type="ECO:0000256" key="5">
    <source>
        <dbReference type="ARBA" id="ARBA00022723"/>
    </source>
</evidence>
<proteinExistence type="inferred from homology"/>
<accession>A0ABD3TCF1</accession>
<dbReference type="InterPro" id="IPR017972">
    <property type="entry name" value="Cyt_P450_CS"/>
</dbReference>
<evidence type="ECO:0008006" key="14">
    <source>
        <dbReference type="Google" id="ProtNLM"/>
    </source>
</evidence>
<dbReference type="PRINTS" id="PR00385">
    <property type="entry name" value="P450"/>
</dbReference>
<protein>
    <recommendedName>
        <fullName evidence="14">Cytochrome P450</fullName>
    </recommendedName>
</protein>
<dbReference type="PROSITE" id="PS00086">
    <property type="entry name" value="CYTOCHROME_P450"/>
    <property type="match status" value="1"/>
</dbReference>
<name>A0ABD3TCF1_9LAMI</name>
<evidence type="ECO:0000256" key="9">
    <source>
        <dbReference type="PIRSR" id="PIRSR602401-1"/>
    </source>
</evidence>
<evidence type="ECO:0000256" key="10">
    <source>
        <dbReference type="RuleBase" id="RU000461"/>
    </source>
</evidence>
<keyword evidence="11" id="KW-0812">Transmembrane</keyword>
<evidence type="ECO:0000256" key="4">
    <source>
        <dbReference type="ARBA" id="ARBA00022617"/>
    </source>
</evidence>
<dbReference type="FunFam" id="1.10.630.10:FF:000126">
    <property type="entry name" value="Predicted protein"/>
    <property type="match status" value="1"/>
</dbReference>
<dbReference type="Proteomes" id="UP001634393">
    <property type="component" value="Unassembled WGS sequence"/>
</dbReference>
<dbReference type="Gene3D" id="1.10.630.10">
    <property type="entry name" value="Cytochrome P450"/>
    <property type="match status" value="1"/>
</dbReference>
<keyword evidence="6 10" id="KW-0560">Oxidoreductase</keyword>
<dbReference type="GO" id="GO:0046872">
    <property type="term" value="F:metal ion binding"/>
    <property type="evidence" value="ECO:0007669"/>
    <property type="project" value="UniProtKB-KW"/>
</dbReference>
<sequence>MNPSYFQALLSVPVLLVTVSILWYIITIRRTKAHEPLPPGPWGLPIVGYLPFLGNNLLQQFTDLATQYGPIFKLRLGSRLCIVIGSQSLTKEILRDQDLIFANRDAPIAVKSATFDENDIVWSPHNSNWRLMRKVLVREMLSNKSLQASYNLRKDEIRRTISDVYAKIGESIEIGGLSYITDFNVMTNVLWGGTIKGEEGDRVLDELRILVPKVVGLLGKDNISDFFPVLAGFDIQGVKKEVDNHMQSVDKIFDKVIAQSKEKLSEDQDDIDIDGRKDFLQILLDLKGNEDPDMSINQTQIKALLMDTIAAATDTSATVEWTMAELMNNPKVMTKVQDELANVVGIQNVVEEFHMPKLKYLGAVLKESLRLHPVAPLLIRKSPDHFSTIGGYTIPRNTKIFINLWAIQRDPSIWDDPSDFKPERFLIDTEKLDYIGNNFHYMPFGSGRRMCAGLALGERMVLYLVASLLHSFDWKLAGDEKLDMTERLGIVLRKSTPLFAIPSPRLSNSNLY</sequence>
<keyword evidence="4 9" id="KW-0349">Heme</keyword>
<evidence type="ECO:0000256" key="11">
    <source>
        <dbReference type="SAM" id="Phobius"/>
    </source>
</evidence>
<reference evidence="12 13" key="1">
    <citation type="submission" date="2024-12" db="EMBL/GenBank/DDBJ databases">
        <title>The unique morphological basis and parallel evolutionary history of personate flowers in Penstemon.</title>
        <authorList>
            <person name="Depatie T.H."/>
            <person name="Wessinger C.A."/>
        </authorList>
    </citation>
    <scope>NUCLEOTIDE SEQUENCE [LARGE SCALE GENOMIC DNA]</scope>
    <source>
        <strain evidence="12">WTNN_2</strain>
        <tissue evidence="12">Leaf</tissue>
    </source>
</reference>
<dbReference type="GO" id="GO:0004497">
    <property type="term" value="F:monooxygenase activity"/>
    <property type="evidence" value="ECO:0007669"/>
    <property type="project" value="UniProtKB-KW"/>
</dbReference>
<gene>
    <name evidence="12" type="ORF">ACJIZ3_009111</name>
</gene>
<comment type="subcellular location">
    <subcellularLocation>
        <location evidence="2">Membrane</location>
        <topology evidence="2">Single-pass membrane protein</topology>
    </subcellularLocation>
</comment>
<comment type="caution">
    <text evidence="12">The sequence shown here is derived from an EMBL/GenBank/DDBJ whole genome shotgun (WGS) entry which is preliminary data.</text>
</comment>
<dbReference type="GO" id="GO:0016020">
    <property type="term" value="C:membrane"/>
    <property type="evidence" value="ECO:0007669"/>
    <property type="project" value="UniProtKB-SubCell"/>
</dbReference>
<dbReference type="InterPro" id="IPR036396">
    <property type="entry name" value="Cyt_P450_sf"/>
</dbReference>
<feature type="binding site" description="axial binding residue" evidence="9">
    <location>
        <position position="451"/>
    </location>
    <ligand>
        <name>heme</name>
        <dbReference type="ChEBI" id="CHEBI:30413"/>
    </ligand>
    <ligandPart>
        <name>Fe</name>
        <dbReference type="ChEBI" id="CHEBI:18248"/>
    </ligandPart>
</feature>
<dbReference type="EMBL" id="JBJXBP010000004">
    <property type="protein sequence ID" value="KAL3834375.1"/>
    <property type="molecule type" value="Genomic_DNA"/>
</dbReference>
<evidence type="ECO:0000256" key="1">
    <source>
        <dbReference type="ARBA" id="ARBA00001971"/>
    </source>
</evidence>
<dbReference type="InterPro" id="IPR001128">
    <property type="entry name" value="Cyt_P450"/>
</dbReference>
<evidence type="ECO:0000256" key="6">
    <source>
        <dbReference type="ARBA" id="ARBA00023002"/>
    </source>
</evidence>
<keyword evidence="5 9" id="KW-0479">Metal-binding</keyword>
<dbReference type="PANTHER" id="PTHR47951">
    <property type="entry name" value="OS08G0547900 PROTEIN"/>
    <property type="match status" value="1"/>
</dbReference>
<keyword evidence="7 9" id="KW-0408">Iron</keyword>
<comment type="similarity">
    <text evidence="3 10">Belongs to the cytochrome P450 family.</text>
</comment>
<evidence type="ECO:0000256" key="2">
    <source>
        <dbReference type="ARBA" id="ARBA00004167"/>
    </source>
</evidence>
<keyword evidence="11" id="KW-0472">Membrane</keyword>
<evidence type="ECO:0000256" key="3">
    <source>
        <dbReference type="ARBA" id="ARBA00010617"/>
    </source>
</evidence>
<evidence type="ECO:0000313" key="13">
    <source>
        <dbReference type="Proteomes" id="UP001634393"/>
    </source>
</evidence>
<feature type="transmembrane region" description="Helical" evidence="11">
    <location>
        <begin position="6"/>
        <end position="26"/>
    </location>
</feature>
<keyword evidence="13" id="KW-1185">Reference proteome</keyword>
<dbReference type="InterPro" id="IPR002401">
    <property type="entry name" value="Cyt_P450_E_grp-I"/>
</dbReference>
<evidence type="ECO:0000313" key="12">
    <source>
        <dbReference type="EMBL" id="KAL3834375.1"/>
    </source>
</evidence>
<keyword evidence="11" id="KW-1133">Transmembrane helix</keyword>
<dbReference type="PRINTS" id="PR00463">
    <property type="entry name" value="EP450I"/>
</dbReference>
<keyword evidence="8 10" id="KW-0503">Monooxygenase</keyword>
<dbReference type="AlphaFoldDB" id="A0ABD3TCF1"/>
<evidence type="ECO:0000256" key="7">
    <source>
        <dbReference type="ARBA" id="ARBA00023004"/>
    </source>
</evidence>
<dbReference type="PANTHER" id="PTHR47951:SF7">
    <property type="entry name" value="FLAVONOID 3',5'-HYDROXYLASE-LIKE ISOFORM X1"/>
    <property type="match status" value="1"/>
</dbReference>
<dbReference type="GO" id="GO:0016705">
    <property type="term" value="F:oxidoreductase activity, acting on paired donors, with incorporation or reduction of molecular oxygen"/>
    <property type="evidence" value="ECO:0007669"/>
    <property type="project" value="UniProtKB-ARBA"/>
</dbReference>
<evidence type="ECO:0000256" key="8">
    <source>
        <dbReference type="ARBA" id="ARBA00023033"/>
    </source>
</evidence>
<organism evidence="12 13">
    <name type="scientific">Penstemon smallii</name>
    <dbReference type="NCBI Taxonomy" id="265156"/>
    <lineage>
        <taxon>Eukaryota</taxon>
        <taxon>Viridiplantae</taxon>
        <taxon>Streptophyta</taxon>
        <taxon>Embryophyta</taxon>
        <taxon>Tracheophyta</taxon>
        <taxon>Spermatophyta</taxon>
        <taxon>Magnoliopsida</taxon>
        <taxon>eudicotyledons</taxon>
        <taxon>Gunneridae</taxon>
        <taxon>Pentapetalae</taxon>
        <taxon>asterids</taxon>
        <taxon>lamiids</taxon>
        <taxon>Lamiales</taxon>
        <taxon>Plantaginaceae</taxon>
        <taxon>Cheloneae</taxon>
        <taxon>Penstemon</taxon>
    </lineage>
</organism>
<dbReference type="SUPFAM" id="SSF48264">
    <property type="entry name" value="Cytochrome P450"/>
    <property type="match status" value="1"/>
</dbReference>
<dbReference type="Pfam" id="PF00067">
    <property type="entry name" value="p450"/>
    <property type="match status" value="1"/>
</dbReference>
<comment type="cofactor">
    <cofactor evidence="1 9">
        <name>heme</name>
        <dbReference type="ChEBI" id="CHEBI:30413"/>
    </cofactor>
</comment>